<organism evidence="1 2">
    <name type="scientific">Helianthus annuus</name>
    <name type="common">Common sunflower</name>
    <dbReference type="NCBI Taxonomy" id="4232"/>
    <lineage>
        <taxon>Eukaryota</taxon>
        <taxon>Viridiplantae</taxon>
        <taxon>Streptophyta</taxon>
        <taxon>Embryophyta</taxon>
        <taxon>Tracheophyta</taxon>
        <taxon>Spermatophyta</taxon>
        <taxon>Magnoliopsida</taxon>
        <taxon>eudicotyledons</taxon>
        <taxon>Gunneridae</taxon>
        <taxon>Pentapetalae</taxon>
        <taxon>asterids</taxon>
        <taxon>campanulids</taxon>
        <taxon>Asterales</taxon>
        <taxon>Asteraceae</taxon>
        <taxon>Asteroideae</taxon>
        <taxon>Heliantheae alliance</taxon>
        <taxon>Heliantheae</taxon>
        <taxon>Helianthus</taxon>
    </lineage>
</organism>
<dbReference type="Proteomes" id="UP000215914">
    <property type="component" value="Unassembled WGS sequence"/>
</dbReference>
<evidence type="ECO:0000313" key="1">
    <source>
        <dbReference type="EMBL" id="KAF5775331.1"/>
    </source>
</evidence>
<evidence type="ECO:0008006" key="3">
    <source>
        <dbReference type="Google" id="ProtNLM"/>
    </source>
</evidence>
<reference evidence="1" key="1">
    <citation type="journal article" date="2017" name="Nature">
        <title>The sunflower genome provides insights into oil metabolism, flowering and Asterid evolution.</title>
        <authorList>
            <person name="Badouin H."/>
            <person name="Gouzy J."/>
            <person name="Grassa C.J."/>
            <person name="Murat F."/>
            <person name="Staton S.E."/>
            <person name="Cottret L."/>
            <person name="Lelandais-Briere C."/>
            <person name="Owens G.L."/>
            <person name="Carrere S."/>
            <person name="Mayjonade B."/>
            <person name="Legrand L."/>
            <person name="Gill N."/>
            <person name="Kane N.C."/>
            <person name="Bowers J.E."/>
            <person name="Hubner S."/>
            <person name="Bellec A."/>
            <person name="Berard A."/>
            <person name="Berges H."/>
            <person name="Blanchet N."/>
            <person name="Boniface M.C."/>
            <person name="Brunel D."/>
            <person name="Catrice O."/>
            <person name="Chaidir N."/>
            <person name="Claudel C."/>
            <person name="Donnadieu C."/>
            <person name="Faraut T."/>
            <person name="Fievet G."/>
            <person name="Helmstetter N."/>
            <person name="King M."/>
            <person name="Knapp S.J."/>
            <person name="Lai Z."/>
            <person name="Le Paslier M.C."/>
            <person name="Lippi Y."/>
            <person name="Lorenzon L."/>
            <person name="Mandel J.R."/>
            <person name="Marage G."/>
            <person name="Marchand G."/>
            <person name="Marquand E."/>
            <person name="Bret-Mestries E."/>
            <person name="Morien E."/>
            <person name="Nambeesan S."/>
            <person name="Nguyen T."/>
            <person name="Pegot-Espagnet P."/>
            <person name="Pouilly N."/>
            <person name="Raftis F."/>
            <person name="Sallet E."/>
            <person name="Schiex T."/>
            <person name="Thomas J."/>
            <person name="Vandecasteele C."/>
            <person name="Vares D."/>
            <person name="Vear F."/>
            <person name="Vautrin S."/>
            <person name="Crespi M."/>
            <person name="Mangin B."/>
            <person name="Burke J.M."/>
            <person name="Salse J."/>
            <person name="Munos S."/>
            <person name="Vincourt P."/>
            <person name="Rieseberg L.H."/>
            <person name="Langlade N.B."/>
        </authorList>
    </citation>
    <scope>NUCLEOTIDE SEQUENCE</scope>
    <source>
        <tissue evidence="1">Leaves</tissue>
    </source>
</reference>
<proteinExistence type="predicted"/>
<reference evidence="1" key="2">
    <citation type="submission" date="2020-06" db="EMBL/GenBank/DDBJ databases">
        <title>Helianthus annuus Genome sequencing and assembly Release 2.</title>
        <authorList>
            <person name="Gouzy J."/>
            <person name="Langlade N."/>
            <person name="Munos S."/>
        </authorList>
    </citation>
    <scope>NUCLEOTIDE SEQUENCE</scope>
    <source>
        <tissue evidence="1">Leaves</tissue>
    </source>
</reference>
<sequence length="150" mass="17742">MIMNESCIKIQVYSVVGEHSGLCVPDETRTEVFIRVNSPDGMYPRSVYENILYFELLTMLLEGWLDVTILHWFAMKHWSLIIVCPDFKFSYIVDSINDGKTLKNYKLVKIIEEVFEINFKWHMVQLWNEEGDFEESQIENLVVDLMFGFI</sequence>
<dbReference type="EMBL" id="MNCJ02000328">
    <property type="protein sequence ID" value="KAF5775331.1"/>
    <property type="molecule type" value="Genomic_DNA"/>
</dbReference>
<name>A0A9K3HDR6_HELAN</name>
<evidence type="ECO:0000313" key="2">
    <source>
        <dbReference type="Proteomes" id="UP000215914"/>
    </source>
</evidence>
<comment type="caution">
    <text evidence="1">The sequence shown here is derived from an EMBL/GenBank/DDBJ whole genome shotgun (WGS) entry which is preliminary data.</text>
</comment>
<dbReference type="Gramene" id="mRNA:HanXRQr2_Chr13g0610901">
    <property type="protein sequence ID" value="mRNA:HanXRQr2_Chr13g0610901"/>
    <property type="gene ID" value="HanXRQr2_Chr13g0610901"/>
</dbReference>
<dbReference type="AlphaFoldDB" id="A0A9K3HDR6"/>
<keyword evidence="2" id="KW-1185">Reference proteome</keyword>
<accession>A0A9K3HDR6</accession>
<protein>
    <recommendedName>
        <fullName evidence="3">Ulp1 protease family, C-terminal catalytic domain-containing protein</fullName>
    </recommendedName>
</protein>
<gene>
    <name evidence="1" type="ORF">HanXRQr2_Chr13g0610901</name>
</gene>